<feature type="transmembrane region" description="Helical" evidence="9">
    <location>
        <begin position="517"/>
        <end position="536"/>
    </location>
</feature>
<evidence type="ECO:0000256" key="7">
    <source>
        <dbReference type="ARBA" id="ARBA00023136"/>
    </source>
</evidence>
<dbReference type="AlphaFoldDB" id="A0A8H4B6T2"/>
<keyword evidence="5" id="KW-0029">Amino-acid transport</keyword>
<feature type="transmembrane region" description="Helical" evidence="9">
    <location>
        <begin position="410"/>
        <end position="436"/>
    </location>
</feature>
<evidence type="ECO:0000256" key="2">
    <source>
        <dbReference type="ARBA" id="ARBA00008066"/>
    </source>
</evidence>
<evidence type="ECO:0000256" key="3">
    <source>
        <dbReference type="ARBA" id="ARBA00022448"/>
    </source>
</evidence>
<comment type="subcellular location">
    <subcellularLocation>
        <location evidence="1">Membrane</location>
        <topology evidence="1">Multi-pass membrane protein</topology>
    </subcellularLocation>
</comment>
<feature type="transmembrane region" description="Helical" evidence="9">
    <location>
        <begin position="328"/>
        <end position="350"/>
    </location>
</feature>
<reference evidence="11 12" key="1">
    <citation type="submission" date="2019-09" db="EMBL/GenBank/DDBJ databases">
        <authorList>
            <consortium name="DOE Joint Genome Institute"/>
            <person name="Mondo S.J."/>
            <person name="Navarro-Mendoza M.I."/>
            <person name="Perez-Arques C."/>
            <person name="Panchal S."/>
            <person name="Nicolas F.E."/>
            <person name="Ganguly P."/>
            <person name="Pangilinan J."/>
            <person name="Grigoriev I."/>
            <person name="Heitman J."/>
            <person name="Sanya K."/>
            <person name="Garre V."/>
        </authorList>
    </citation>
    <scope>NUCLEOTIDE SEQUENCE [LARGE SCALE GENOMIC DNA]</scope>
    <source>
        <strain evidence="11 12">MU402</strain>
    </source>
</reference>
<comment type="similarity">
    <text evidence="2">Belongs to the amino acid/polyamine transporter 2 family.</text>
</comment>
<evidence type="ECO:0000256" key="9">
    <source>
        <dbReference type="SAM" id="Phobius"/>
    </source>
</evidence>
<dbReference type="Proteomes" id="UP000469890">
    <property type="component" value="Unassembled WGS sequence"/>
</dbReference>
<keyword evidence="4 9" id="KW-0812">Transmembrane</keyword>
<sequence>MTTDKDNSLHIPNLHPDHRGSSPEGSPSQTAGYFQDPDAQLSQSFKDRIETFVGSYSRTSMMHMAENVMVSEGGMTDEEDDFDAASTHSSYLPRYQNQSTSRRNSEGTLHERTPLLFPSLQKVDTCASVMTVADSYPQQHVMAKKSSFLQSIFNSINILIGVGILALPLGFKNAGWAVGLAVFVFCFGLTNYTAKLLAKCLDADPESRTYGDMGSLAFGVRGRVFISFLFLTELITCSVALVVLLSDGIESLFPGHDPLFIRCISFLILTPTLFIPIRHLSYTSLLGILSIFSLLAVILYDGLSKPHAPGSLHEMAADASVLPEDWMAVPMSFGLIMAGFAGHAVFPTIYRDMESPKEYKKMVNYTYIVTAMVYMTVAASGYAMFGSETMQEITQNLVTIPEYNQTLNRLAVWLIALNPIAKYGLTLNPVVLSWQIGLTSNPAIDDWLNRAAWRKPVVKSVGVVMTSAFIVVMAVLLPNFDQIMSLLGALFSFVISGIFPLMCHLKLFKRTMSAKETALTYTLLFIASSLAIMGTLRSFI</sequence>
<dbReference type="PANTHER" id="PTHR22950">
    <property type="entry name" value="AMINO ACID TRANSPORTER"/>
    <property type="match status" value="1"/>
</dbReference>
<dbReference type="InterPro" id="IPR013057">
    <property type="entry name" value="AA_transpt_TM"/>
</dbReference>
<feature type="transmembrane region" description="Helical" evidence="9">
    <location>
        <begin position="177"/>
        <end position="198"/>
    </location>
</feature>
<dbReference type="Pfam" id="PF01490">
    <property type="entry name" value="Aa_trans"/>
    <property type="match status" value="1"/>
</dbReference>
<name>A0A8H4B6T2_MUCCL</name>
<evidence type="ECO:0000313" key="12">
    <source>
        <dbReference type="Proteomes" id="UP000469890"/>
    </source>
</evidence>
<dbReference type="GO" id="GO:0005774">
    <property type="term" value="C:vacuolar membrane"/>
    <property type="evidence" value="ECO:0007669"/>
    <property type="project" value="TreeGrafter"/>
</dbReference>
<feature type="transmembrane region" description="Helical" evidence="9">
    <location>
        <begin position="282"/>
        <end position="300"/>
    </location>
</feature>
<evidence type="ECO:0000256" key="1">
    <source>
        <dbReference type="ARBA" id="ARBA00004141"/>
    </source>
</evidence>
<evidence type="ECO:0000256" key="8">
    <source>
        <dbReference type="SAM" id="MobiDB-lite"/>
    </source>
</evidence>
<protein>
    <submittedName>
        <fullName evidence="11">Transmembrane amino acid transporter protein-domain-containing protein</fullName>
    </submittedName>
</protein>
<dbReference type="GO" id="GO:0015179">
    <property type="term" value="F:L-amino acid transmembrane transporter activity"/>
    <property type="evidence" value="ECO:0007669"/>
    <property type="project" value="TreeGrafter"/>
</dbReference>
<comment type="caution">
    <text evidence="11">The sequence shown here is derived from an EMBL/GenBank/DDBJ whole genome shotgun (WGS) entry which is preliminary data.</text>
</comment>
<keyword evidence="3" id="KW-0813">Transport</keyword>
<dbReference type="EMBL" id="JAAECE010000014">
    <property type="protein sequence ID" value="KAF1796121.1"/>
    <property type="molecule type" value="Genomic_DNA"/>
</dbReference>
<gene>
    <name evidence="11" type="ORF">FB192DRAFT_1044848</name>
</gene>
<feature type="transmembrane region" description="Helical" evidence="9">
    <location>
        <begin position="224"/>
        <end position="246"/>
    </location>
</feature>
<evidence type="ECO:0000256" key="4">
    <source>
        <dbReference type="ARBA" id="ARBA00022692"/>
    </source>
</evidence>
<evidence type="ECO:0000313" key="11">
    <source>
        <dbReference type="EMBL" id="KAF1796121.1"/>
    </source>
</evidence>
<organism evidence="11 12">
    <name type="scientific">Mucor circinelloides f. lusitanicus</name>
    <name type="common">Mucor racemosus var. lusitanicus</name>
    <dbReference type="NCBI Taxonomy" id="29924"/>
    <lineage>
        <taxon>Eukaryota</taxon>
        <taxon>Fungi</taxon>
        <taxon>Fungi incertae sedis</taxon>
        <taxon>Mucoromycota</taxon>
        <taxon>Mucoromycotina</taxon>
        <taxon>Mucoromycetes</taxon>
        <taxon>Mucorales</taxon>
        <taxon>Mucorineae</taxon>
        <taxon>Mucoraceae</taxon>
        <taxon>Mucor</taxon>
    </lineage>
</organism>
<feature type="transmembrane region" description="Helical" evidence="9">
    <location>
        <begin position="152"/>
        <end position="171"/>
    </location>
</feature>
<keyword evidence="7 9" id="KW-0472">Membrane</keyword>
<dbReference type="PANTHER" id="PTHR22950:SF692">
    <property type="entry name" value="TRANSMEMBRANE AMINO ACID TRANSPORTER FAMILY PROTEIN"/>
    <property type="match status" value="1"/>
</dbReference>
<feature type="transmembrane region" description="Helical" evidence="9">
    <location>
        <begin position="258"/>
        <end position="275"/>
    </location>
</feature>
<feature type="transmembrane region" description="Helical" evidence="9">
    <location>
        <begin position="483"/>
        <end position="505"/>
    </location>
</feature>
<feature type="compositionally biased region" description="Polar residues" evidence="8">
    <location>
        <begin position="23"/>
        <end position="32"/>
    </location>
</feature>
<evidence type="ECO:0000256" key="5">
    <source>
        <dbReference type="ARBA" id="ARBA00022970"/>
    </source>
</evidence>
<accession>A0A8H4B6T2</accession>
<feature type="transmembrane region" description="Helical" evidence="9">
    <location>
        <begin position="362"/>
        <end position="385"/>
    </location>
</feature>
<feature type="domain" description="Amino acid transporter transmembrane" evidence="10">
    <location>
        <begin position="144"/>
        <end position="535"/>
    </location>
</feature>
<evidence type="ECO:0000256" key="6">
    <source>
        <dbReference type="ARBA" id="ARBA00022989"/>
    </source>
</evidence>
<evidence type="ECO:0000259" key="10">
    <source>
        <dbReference type="Pfam" id="PF01490"/>
    </source>
</evidence>
<feature type="region of interest" description="Disordered" evidence="8">
    <location>
        <begin position="1"/>
        <end position="35"/>
    </location>
</feature>
<keyword evidence="6 9" id="KW-1133">Transmembrane helix</keyword>
<feature type="transmembrane region" description="Helical" evidence="9">
    <location>
        <begin position="457"/>
        <end position="477"/>
    </location>
</feature>
<proteinExistence type="inferred from homology"/>